<sequence length="329" mass="37896">MFQDIKHHVSTCHQCQIWSTKRIEVPPTIRTPATIFSQIYVDVMFMPPSRGYRYIVAARDDLSHAAEGRALRKLNAKSIAKFLWEQIIFEQGHFTIREAILKDCGSDVRQWPKKVHLAFFADRVTTRRSTGFSPFYLLHGVHPVLPFDLTEATFMMPKFQAGLTSVELLSLRMRQLDKRPHDLERASNIIKRSRLGSKEQFEKRFQHRLQKIPIKPGTLVLVRNSARDAGLVDKYTPRYSGPYVVHRKTKGGSYVLTELDGTFLQQGFAAFRLLPYKRRLPPCALFAWPSGALRSDTSESLSIMRMRRGRRILKFQLCDNGNGDSLTDE</sequence>
<dbReference type="EMBL" id="ML143619">
    <property type="protein sequence ID" value="TBU21359.1"/>
    <property type="molecule type" value="Genomic_DNA"/>
</dbReference>
<protein>
    <recommendedName>
        <fullName evidence="2">Integrase zinc-binding domain-containing protein</fullName>
    </recommendedName>
</protein>
<dbReference type="OrthoDB" id="444848at2759"/>
<dbReference type="Proteomes" id="UP000292957">
    <property type="component" value="Unassembled WGS sequence"/>
</dbReference>
<dbReference type="InterPro" id="IPR052160">
    <property type="entry name" value="Gypsy_RT_Integrase-like"/>
</dbReference>
<accession>A0A4Q9M3L6</accession>
<reference evidence="1" key="1">
    <citation type="submission" date="2019-01" db="EMBL/GenBank/DDBJ databases">
        <title>Draft genome sequences of three monokaryotic isolates of the white-rot basidiomycete fungus Dichomitus squalens.</title>
        <authorList>
            <consortium name="DOE Joint Genome Institute"/>
            <person name="Lopez S.C."/>
            <person name="Andreopoulos B."/>
            <person name="Pangilinan J."/>
            <person name="Lipzen A."/>
            <person name="Riley R."/>
            <person name="Ahrendt S."/>
            <person name="Ng V."/>
            <person name="Barry K."/>
            <person name="Daum C."/>
            <person name="Grigoriev I.V."/>
            <person name="Hilden K.S."/>
            <person name="Makela M.R."/>
            <person name="de Vries R.P."/>
        </authorList>
    </citation>
    <scope>NUCLEOTIDE SEQUENCE [LARGE SCALE GENOMIC DNA]</scope>
    <source>
        <strain evidence="1">OM18370.1</strain>
    </source>
</reference>
<evidence type="ECO:0008006" key="2">
    <source>
        <dbReference type="Google" id="ProtNLM"/>
    </source>
</evidence>
<dbReference type="AlphaFoldDB" id="A0A4Q9M3L6"/>
<organism evidence="1">
    <name type="scientific">Dichomitus squalens</name>
    <dbReference type="NCBI Taxonomy" id="114155"/>
    <lineage>
        <taxon>Eukaryota</taxon>
        <taxon>Fungi</taxon>
        <taxon>Dikarya</taxon>
        <taxon>Basidiomycota</taxon>
        <taxon>Agaricomycotina</taxon>
        <taxon>Agaricomycetes</taxon>
        <taxon>Polyporales</taxon>
        <taxon>Polyporaceae</taxon>
        <taxon>Dichomitus</taxon>
    </lineage>
</organism>
<dbReference type="InterPro" id="IPR036397">
    <property type="entry name" value="RNaseH_sf"/>
</dbReference>
<dbReference type="GO" id="GO:0003676">
    <property type="term" value="F:nucleic acid binding"/>
    <property type="evidence" value="ECO:0007669"/>
    <property type="project" value="InterPro"/>
</dbReference>
<dbReference type="InterPro" id="IPR012337">
    <property type="entry name" value="RNaseH-like_sf"/>
</dbReference>
<evidence type="ECO:0000313" key="1">
    <source>
        <dbReference type="EMBL" id="TBU21359.1"/>
    </source>
</evidence>
<name>A0A4Q9M3L6_9APHY</name>
<dbReference type="SUPFAM" id="SSF53098">
    <property type="entry name" value="Ribonuclease H-like"/>
    <property type="match status" value="1"/>
</dbReference>
<proteinExistence type="predicted"/>
<dbReference type="Gene3D" id="3.30.420.10">
    <property type="entry name" value="Ribonuclease H-like superfamily/Ribonuclease H"/>
    <property type="match status" value="1"/>
</dbReference>
<gene>
    <name evidence="1" type="ORF">BD311DRAFT_782965</name>
</gene>
<dbReference type="PANTHER" id="PTHR47266">
    <property type="entry name" value="ENDONUCLEASE-RELATED"/>
    <property type="match status" value="1"/>
</dbReference>